<feature type="transmembrane region" description="Helical" evidence="1">
    <location>
        <begin position="52"/>
        <end position="72"/>
    </location>
</feature>
<keyword evidence="3" id="KW-1185">Reference proteome</keyword>
<dbReference type="EMBL" id="CP018788">
    <property type="protein sequence ID" value="ARQ99217.1"/>
    <property type="molecule type" value="Genomic_DNA"/>
</dbReference>
<proteinExistence type="predicted"/>
<dbReference type="Proteomes" id="UP000194309">
    <property type="component" value="Chromosome"/>
</dbReference>
<organism evidence="2 3">
    <name type="scientific">Campylobacter devanensis</name>
    <dbReference type="NCBI Taxonomy" id="3161138"/>
    <lineage>
        <taxon>Bacteria</taxon>
        <taxon>Pseudomonadati</taxon>
        <taxon>Campylobacterota</taxon>
        <taxon>Epsilonproteobacteria</taxon>
        <taxon>Campylobacterales</taxon>
        <taxon>Campylobacteraceae</taxon>
        <taxon>Campylobacter</taxon>
    </lineage>
</organism>
<protein>
    <recommendedName>
        <fullName evidence="4">Tetratricopeptide repeat protein</fullName>
    </recommendedName>
</protein>
<name>A0A1X9SSI2_9BACT</name>
<reference evidence="2 3" key="1">
    <citation type="journal article" date="2017" name="Genome Biol. Evol.">
        <title>Comparative Genomic Analysis Identifies a Campylobacter Clade Deficient in Selenium Metabolism.</title>
        <authorList>
            <person name="Miller W.G."/>
            <person name="Yee E."/>
            <person name="Lopes B.S."/>
            <person name="Chapman M.H."/>
            <person name="Huynh S."/>
            <person name="Bono J.L."/>
            <person name="Parker C.T."/>
            <person name="Strachan N.J.C."/>
            <person name="Forbes K.J."/>
        </authorList>
    </citation>
    <scope>NUCLEOTIDE SEQUENCE [LARGE SCALE GENOMIC DNA]</scope>
    <source>
        <strain evidence="2 3">NCTC 13003</strain>
    </source>
</reference>
<keyword evidence="1" id="KW-0812">Transmembrane</keyword>
<evidence type="ECO:0008006" key="4">
    <source>
        <dbReference type="Google" id="ProtNLM"/>
    </source>
</evidence>
<dbReference type="STRING" id="1660064.CIGN_0933"/>
<accession>A0A1X9SSI2</accession>
<sequence>MIKLANFLFLKDITLAVKENIDYIKNEISSQEQLLESAIKSERFFKRNKKSIITAGIVIVIALVGYSISNALQEASKAEVNKAYNTLINHPDDSNAKEILISKNPSLYALFAIKTADLNSTTIIDEAINLEIDPLLKEILVNLKGQESAKILSNYNALIDGYELLKDGKTDAAKAEFAKIPLNSPLQQIAKNLEHYQGK</sequence>
<keyword evidence="1" id="KW-0472">Membrane</keyword>
<evidence type="ECO:0000256" key="1">
    <source>
        <dbReference type="SAM" id="Phobius"/>
    </source>
</evidence>
<evidence type="ECO:0000313" key="3">
    <source>
        <dbReference type="Proteomes" id="UP000194309"/>
    </source>
</evidence>
<dbReference type="AlphaFoldDB" id="A0A1X9SSI2"/>
<keyword evidence="1" id="KW-1133">Transmembrane helix</keyword>
<evidence type="ECO:0000313" key="2">
    <source>
        <dbReference type="EMBL" id="ARQ99217.1"/>
    </source>
</evidence>
<dbReference type="KEGG" id="cdev:CIGN_0933"/>
<gene>
    <name evidence="2" type="ORF">CIGN_0933</name>
</gene>